<dbReference type="Proteomes" id="UP000177057">
    <property type="component" value="Unassembled WGS sequence"/>
</dbReference>
<feature type="transmembrane region" description="Helical" evidence="1">
    <location>
        <begin position="48"/>
        <end position="70"/>
    </location>
</feature>
<proteinExistence type="predicted"/>
<keyword evidence="1" id="KW-0812">Transmembrane</keyword>
<accession>A0A1F5N508</accession>
<protein>
    <submittedName>
        <fullName evidence="2">Uncharacterized protein</fullName>
    </submittedName>
</protein>
<sequence length="79" mass="9010">MFLIEFKTMMSMHFLKISREKTPRGCIMVLGMVSGSKRKHLTPADQDTTALVFTMTTAVFVEMIMVQMILSSCSRFQLV</sequence>
<dbReference type="EMBL" id="MFDV01000003">
    <property type="protein sequence ID" value="OGE72745.1"/>
    <property type="molecule type" value="Genomic_DNA"/>
</dbReference>
<evidence type="ECO:0000313" key="2">
    <source>
        <dbReference type="EMBL" id="OGE72745.1"/>
    </source>
</evidence>
<reference evidence="2 3" key="1">
    <citation type="journal article" date="2016" name="Nat. Commun.">
        <title>Thousands of microbial genomes shed light on interconnected biogeochemical processes in an aquifer system.</title>
        <authorList>
            <person name="Anantharaman K."/>
            <person name="Brown C.T."/>
            <person name="Hug L.A."/>
            <person name="Sharon I."/>
            <person name="Castelle C.J."/>
            <person name="Probst A.J."/>
            <person name="Thomas B.C."/>
            <person name="Singh A."/>
            <person name="Wilkins M.J."/>
            <person name="Karaoz U."/>
            <person name="Brodie E.L."/>
            <person name="Williams K.H."/>
            <person name="Hubbard S.S."/>
            <person name="Banfield J.F."/>
        </authorList>
    </citation>
    <scope>NUCLEOTIDE SEQUENCE [LARGE SCALE GENOMIC DNA]</scope>
</reference>
<keyword evidence="1" id="KW-0472">Membrane</keyword>
<gene>
    <name evidence="2" type="ORF">A3H40_02690</name>
</gene>
<keyword evidence="1" id="KW-1133">Transmembrane helix</keyword>
<dbReference type="AlphaFoldDB" id="A0A1F5N508"/>
<evidence type="ECO:0000256" key="1">
    <source>
        <dbReference type="SAM" id="Phobius"/>
    </source>
</evidence>
<evidence type="ECO:0000313" key="3">
    <source>
        <dbReference type="Proteomes" id="UP000177057"/>
    </source>
</evidence>
<name>A0A1F5N508_9BACT</name>
<organism evidence="2 3">
    <name type="scientific">Candidatus Daviesbacteria bacterium RIFCSPLOWO2_02_FULL_38_15</name>
    <dbReference type="NCBI Taxonomy" id="1797794"/>
    <lineage>
        <taxon>Bacteria</taxon>
        <taxon>Candidatus Daviesiibacteriota</taxon>
    </lineage>
</organism>
<comment type="caution">
    <text evidence="2">The sequence shown here is derived from an EMBL/GenBank/DDBJ whole genome shotgun (WGS) entry which is preliminary data.</text>
</comment>